<name>A0A8G2CA00_9BACT</name>
<proteinExistence type="predicted"/>
<dbReference type="AlphaFoldDB" id="A0A8G2CA00"/>
<dbReference type="PANTHER" id="PTHR28629:SF4">
    <property type="entry name" value="TRIOKINASE_FMN CYCLASE"/>
    <property type="match status" value="1"/>
</dbReference>
<dbReference type="Gene3D" id="3.40.50.10440">
    <property type="entry name" value="Dihydroxyacetone kinase, domain 1"/>
    <property type="match status" value="1"/>
</dbReference>
<dbReference type="RefSeq" id="WP_019999971.1">
    <property type="nucleotide sequence ID" value="NZ_CP192219.1"/>
</dbReference>
<dbReference type="InterPro" id="IPR004006">
    <property type="entry name" value="DhaK_dom"/>
</dbReference>
<evidence type="ECO:0000259" key="1">
    <source>
        <dbReference type="PROSITE" id="PS51481"/>
    </source>
</evidence>
<dbReference type="GO" id="GO:0004371">
    <property type="term" value="F:glycerone kinase activity"/>
    <property type="evidence" value="ECO:0007669"/>
    <property type="project" value="InterPro"/>
</dbReference>
<keyword evidence="2" id="KW-0808">Transferase</keyword>
<dbReference type="FunFam" id="3.40.50.10440:FF:000001">
    <property type="entry name" value="Dihydroxyacetone kinase, DhaK subunit"/>
    <property type="match status" value="1"/>
</dbReference>
<dbReference type="PROSITE" id="PS51481">
    <property type="entry name" value="DHAK"/>
    <property type="match status" value="1"/>
</dbReference>
<dbReference type="PANTHER" id="PTHR28629">
    <property type="entry name" value="TRIOKINASE/FMN CYCLASE"/>
    <property type="match status" value="1"/>
</dbReference>
<dbReference type="GO" id="GO:0005829">
    <property type="term" value="C:cytosol"/>
    <property type="evidence" value="ECO:0007669"/>
    <property type="project" value="TreeGrafter"/>
</dbReference>
<dbReference type="Gene3D" id="3.30.1180.20">
    <property type="entry name" value="Dihydroxyacetone kinase, domain 2"/>
    <property type="match status" value="1"/>
</dbReference>
<dbReference type="EMBL" id="FQZR01000004">
    <property type="protein sequence ID" value="SHJ23880.1"/>
    <property type="molecule type" value="Genomic_DNA"/>
</dbReference>
<accession>A0A8G2CA00</accession>
<dbReference type="Proteomes" id="UP000184001">
    <property type="component" value="Unassembled WGS sequence"/>
</dbReference>
<dbReference type="InterPro" id="IPR050861">
    <property type="entry name" value="Dihydroxyacetone_Kinase"/>
</dbReference>
<sequence>MKKLINEPENVVDEQLLGLAAAHPELYLNMEPRYLCRKNIPDGKVAIVSGGGSGHDPMHCGYVGYGMLDGACPGEVFTSPTPDQIYACAKNVHRGAGVLFLVKNYTGDVFNFETAAELCMVEGIQVQCVLIDDDVAVKGGGGTAGRRGVGVTVLAEKIVGAAAEAGYSLKECADLCRRVNLNGRSMGVALSSCTVPMAGAPTFVLGDDEVEIGIGIHGEPGVERMCMARVDDLVEILVEHIFSDPVYIRVVRELNTDTGQWEDVQLVSEPFGEGDEFIALVNGMGGTPLGELYSVYRKLAELCEERGVRIRRNLVGTYISSLEMQGCSISLLRADAEMVKLWDAPALTSALCVPECAVK</sequence>
<organism evidence="2 3">
    <name type="scientific">Halodesulfovibrio aestuarii</name>
    <dbReference type="NCBI Taxonomy" id="126333"/>
    <lineage>
        <taxon>Bacteria</taxon>
        <taxon>Pseudomonadati</taxon>
        <taxon>Thermodesulfobacteriota</taxon>
        <taxon>Desulfovibrionia</taxon>
        <taxon>Desulfovibrionales</taxon>
        <taxon>Desulfovibrionaceae</taxon>
        <taxon>Halodesulfovibrio</taxon>
    </lineage>
</organism>
<dbReference type="SUPFAM" id="SSF82549">
    <property type="entry name" value="DAK1/DegV-like"/>
    <property type="match status" value="1"/>
</dbReference>
<dbReference type="Pfam" id="PF02733">
    <property type="entry name" value="Dak1"/>
    <property type="match status" value="1"/>
</dbReference>
<reference evidence="2 3" key="1">
    <citation type="submission" date="2016-11" db="EMBL/GenBank/DDBJ databases">
        <authorList>
            <person name="Varghese N."/>
            <person name="Submissions S."/>
        </authorList>
    </citation>
    <scope>NUCLEOTIDE SEQUENCE [LARGE SCALE GENOMIC DNA]</scope>
    <source>
        <strain evidence="2 3">DSM 17919</strain>
    </source>
</reference>
<evidence type="ECO:0000313" key="3">
    <source>
        <dbReference type="Proteomes" id="UP000184001"/>
    </source>
</evidence>
<protein>
    <submittedName>
        <fullName evidence="2">Dihydroxyacetone kinase DhaK subunit</fullName>
    </submittedName>
</protein>
<evidence type="ECO:0000313" key="2">
    <source>
        <dbReference type="EMBL" id="SHJ23880.1"/>
    </source>
</evidence>
<feature type="domain" description="DhaK" evidence="1">
    <location>
        <begin position="7"/>
        <end position="351"/>
    </location>
</feature>
<dbReference type="InterPro" id="IPR012736">
    <property type="entry name" value="DhaK_1"/>
</dbReference>
<dbReference type="GO" id="GO:0019563">
    <property type="term" value="P:glycerol catabolic process"/>
    <property type="evidence" value="ECO:0007669"/>
    <property type="project" value="TreeGrafter"/>
</dbReference>
<keyword evidence="2" id="KW-0418">Kinase</keyword>
<comment type="caution">
    <text evidence="2">The sequence shown here is derived from an EMBL/GenBank/DDBJ whole genome shotgun (WGS) entry which is preliminary data.</text>
</comment>
<gene>
    <name evidence="2" type="ORF">SAMN05660830_01895</name>
</gene>
<dbReference type="NCBIfam" id="TIGR02363">
    <property type="entry name" value="dhaK1"/>
    <property type="match status" value="1"/>
</dbReference>